<dbReference type="EMBL" id="JBFOLK010000009">
    <property type="protein sequence ID" value="KAL2486475.1"/>
    <property type="molecule type" value="Genomic_DNA"/>
</dbReference>
<keyword evidence="1" id="KW-0687">Ribonucleoprotein</keyword>
<dbReference type="GO" id="GO:0005840">
    <property type="term" value="C:ribosome"/>
    <property type="evidence" value="ECO:0007669"/>
    <property type="project" value="UniProtKB-KW"/>
</dbReference>
<dbReference type="AlphaFoldDB" id="A0ABD1RDJ4"/>
<evidence type="ECO:0000313" key="1">
    <source>
        <dbReference type="EMBL" id="KAL2486475.1"/>
    </source>
</evidence>
<organism evidence="1 2">
    <name type="scientific">Abeliophyllum distichum</name>
    <dbReference type="NCBI Taxonomy" id="126358"/>
    <lineage>
        <taxon>Eukaryota</taxon>
        <taxon>Viridiplantae</taxon>
        <taxon>Streptophyta</taxon>
        <taxon>Embryophyta</taxon>
        <taxon>Tracheophyta</taxon>
        <taxon>Spermatophyta</taxon>
        <taxon>Magnoliopsida</taxon>
        <taxon>eudicotyledons</taxon>
        <taxon>Gunneridae</taxon>
        <taxon>Pentapetalae</taxon>
        <taxon>asterids</taxon>
        <taxon>lamiids</taxon>
        <taxon>Lamiales</taxon>
        <taxon>Oleaceae</taxon>
        <taxon>Forsythieae</taxon>
        <taxon>Abeliophyllum</taxon>
    </lineage>
</organism>
<reference evidence="2" key="1">
    <citation type="submission" date="2024-07" db="EMBL/GenBank/DDBJ databases">
        <title>Two chromosome-level genome assemblies of Korean endemic species Abeliophyllum distichum and Forsythia ovata (Oleaceae).</title>
        <authorList>
            <person name="Jang H."/>
        </authorList>
    </citation>
    <scope>NUCLEOTIDE SEQUENCE [LARGE SCALE GENOMIC DNA]</scope>
</reference>
<sequence length="133" mass="14729">MVSSSTLDLDIDLEKEKALQSNSLNFSSKYNIVLYMNPSAALDLVNDTTVEATGGSRVNFRTKATVEVGGGSVRRMYYNKVLKPEWFEKKGRLLRKVELEKNLRSNFVAPDEVCGSHLQASADIVKAVIVKAC</sequence>
<dbReference type="Proteomes" id="UP001604336">
    <property type="component" value="Unassembled WGS sequence"/>
</dbReference>
<protein>
    <submittedName>
        <fullName evidence="1">Ribosomal protein L18e/L15P</fullName>
    </submittedName>
</protein>
<keyword evidence="1" id="KW-0689">Ribosomal protein</keyword>
<proteinExistence type="predicted"/>
<evidence type="ECO:0000313" key="2">
    <source>
        <dbReference type="Proteomes" id="UP001604336"/>
    </source>
</evidence>
<gene>
    <name evidence="1" type="ORF">Adt_31231</name>
</gene>
<keyword evidence="2" id="KW-1185">Reference proteome</keyword>
<name>A0ABD1RDJ4_9LAMI</name>
<accession>A0ABD1RDJ4</accession>
<comment type="caution">
    <text evidence="1">The sequence shown here is derived from an EMBL/GenBank/DDBJ whole genome shotgun (WGS) entry which is preliminary data.</text>
</comment>